<accession>A0A9Q1F115</accession>
<sequence length="310" mass="34850">MEKPIDLEEVMRYPLSPVPHSLGTSDGFFCKTNKAPMVHYLLSDTHVPDYPLGAMFIQDGNALFHTLKNLPDTYGEICLQVLDNMVAKQNLIFSTDNYEHESIKAQERLRRGFGEKCIIVGPKTVRAPEFKLFLANEDNKKQLCQLLYKVWTSAVSAEQLARCGTAILSVEGLAHSLSAADGEVTSKEVYSLRSNQEETDTRIVLYCHHAAELGFKRAVVRTPDSDVLFILLYHAQNIKLTVYIDIGTGRGRQLVNVSQLATDLGPEYCDTLLGYYVFSVEDCTSSFKGKRKVSPLKKLQKNLKYQAAFR</sequence>
<gene>
    <name evidence="1" type="ORF">SKAU_G00274860</name>
</gene>
<name>A0A9Q1F115_SYNKA</name>
<keyword evidence="2" id="KW-1185">Reference proteome</keyword>
<proteinExistence type="predicted"/>
<dbReference type="AlphaFoldDB" id="A0A9Q1F115"/>
<reference evidence="1" key="1">
    <citation type="journal article" date="2023" name="Science">
        <title>Genome structures resolve the early diversification of teleost fishes.</title>
        <authorList>
            <person name="Parey E."/>
            <person name="Louis A."/>
            <person name="Montfort J."/>
            <person name="Bouchez O."/>
            <person name="Roques C."/>
            <person name="Iampietro C."/>
            <person name="Lluch J."/>
            <person name="Castinel A."/>
            <person name="Donnadieu C."/>
            <person name="Desvignes T."/>
            <person name="Floi Bucao C."/>
            <person name="Jouanno E."/>
            <person name="Wen M."/>
            <person name="Mejri S."/>
            <person name="Dirks R."/>
            <person name="Jansen H."/>
            <person name="Henkel C."/>
            <person name="Chen W.J."/>
            <person name="Zahm M."/>
            <person name="Cabau C."/>
            <person name="Klopp C."/>
            <person name="Thompson A.W."/>
            <person name="Robinson-Rechavi M."/>
            <person name="Braasch I."/>
            <person name="Lecointre G."/>
            <person name="Bobe J."/>
            <person name="Postlethwait J.H."/>
            <person name="Berthelot C."/>
            <person name="Roest Crollius H."/>
            <person name="Guiguen Y."/>
        </authorList>
    </citation>
    <scope>NUCLEOTIDE SEQUENCE</scope>
    <source>
        <strain evidence="1">WJC10195</strain>
    </source>
</reference>
<evidence type="ECO:0000313" key="1">
    <source>
        <dbReference type="EMBL" id="KAJ8348897.1"/>
    </source>
</evidence>
<dbReference type="PANTHER" id="PTHR46704:SF1">
    <property type="entry name" value="TELOMERE LENGTH REGULATION PROTEIN TEL2 HOMOLOG"/>
    <property type="match status" value="1"/>
</dbReference>
<dbReference type="EMBL" id="JAINUF010000010">
    <property type="protein sequence ID" value="KAJ8348897.1"/>
    <property type="molecule type" value="Genomic_DNA"/>
</dbReference>
<comment type="caution">
    <text evidence="1">The sequence shown here is derived from an EMBL/GenBank/DDBJ whole genome shotgun (WGS) entry which is preliminary data.</text>
</comment>
<organism evidence="1 2">
    <name type="scientific">Synaphobranchus kaupii</name>
    <name type="common">Kaup's arrowtooth eel</name>
    <dbReference type="NCBI Taxonomy" id="118154"/>
    <lineage>
        <taxon>Eukaryota</taxon>
        <taxon>Metazoa</taxon>
        <taxon>Chordata</taxon>
        <taxon>Craniata</taxon>
        <taxon>Vertebrata</taxon>
        <taxon>Euteleostomi</taxon>
        <taxon>Actinopterygii</taxon>
        <taxon>Neopterygii</taxon>
        <taxon>Teleostei</taxon>
        <taxon>Anguilliformes</taxon>
        <taxon>Synaphobranchidae</taxon>
        <taxon>Synaphobranchus</taxon>
    </lineage>
</organism>
<dbReference type="OrthoDB" id="8874296at2759"/>
<evidence type="ECO:0000313" key="2">
    <source>
        <dbReference type="Proteomes" id="UP001152622"/>
    </source>
</evidence>
<dbReference type="PANTHER" id="PTHR46704">
    <property type="entry name" value="CXC DOMAIN-CONTAINING PROTEIN-RELATED"/>
    <property type="match status" value="1"/>
</dbReference>
<dbReference type="Proteomes" id="UP001152622">
    <property type="component" value="Chromosome 10"/>
</dbReference>
<protein>
    <submittedName>
        <fullName evidence="1">Uncharacterized protein</fullName>
    </submittedName>
</protein>